<evidence type="ECO:0000313" key="2">
    <source>
        <dbReference type="Proteomes" id="UP001151699"/>
    </source>
</evidence>
<gene>
    <name evidence="1" type="ORF">Bhyg_14663</name>
</gene>
<dbReference type="Proteomes" id="UP001151699">
    <property type="component" value="Chromosome C"/>
</dbReference>
<accession>A0A9Q0MQI5</accession>
<name>A0A9Q0MQI5_9DIPT</name>
<dbReference type="EMBL" id="WJQU01000004">
    <property type="protein sequence ID" value="KAJ6636076.1"/>
    <property type="molecule type" value="Genomic_DNA"/>
</dbReference>
<evidence type="ECO:0000313" key="1">
    <source>
        <dbReference type="EMBL" id="KAJ6636076.1"/>
    </source>
</evidence>
<comment type="caution">
    <text evidence="1">The sequence shown here is derived from an EMBL/GenBank/DDBJ whole genome shotgun (WGS) entry which is preliminary data.</text>
</comment>
<keyword evidence="2" id="KW-1185">Reference proteome</keyword>
<organism evidence="1 2">
    <name type="scientific">Pseudolycoriella hygida</name>
    <dbReference type="NCBI Taxonomy" id="35572"/>
    <lineage>
        <taxon>Eukaryota</taxon>
        <taxon>Metazoa</taxon>
        <taxon>Ecdysozoa</taxon>
        <taxon>Arthropoda</taxon>
        <taxon>Hexapoda</taxon>
        <taxon>Insecta</taxon>
        <taxon>Pterygota</taxon>
        <taxon>Neoptera</taxon>
        <taxon>Endopterygota</taxon>
        <taxon>Diptera</taxon>
        <taxon>Nematocera</taxon>
        <taxon>Sciaroidea</taxon>
        <taxon>Sciaridae</taxon>
        <taxon>Pseudolycoriella</taxon>
    </lineage>
</organism>
<reference evidence="1" key="1">
    <citation type="submission" date="2022-07" db="EMBL/GenBank/DDBJ databases">
        <authorList>
            <person name="Trinca V."/>
            <person name="Uliana J.V.C."/>
            <person name="Torres T.T."/>
            <person name="Ward R.J."/>
            <person name="Monesi N."/>
        </authorList>
    </citation>
    <scope>NUCLEOTIDE SEQUENCE</scope>
    <source>
        <strain evidence="1">HSMRA1968</strain>
        <tissue evidence="1">Whole embryos</tissue>
    </source>
</reference>
<proteinExistence type="predicted"/>
<sequence>MTLPSYDERYTCYDGLTKSIKSTAVKCESDKKAAFETSFEDNFTSEKLPDLKELEDYSQYKRVVIIRLFIFEKDKVEFRLERSEQIADTWKSQFFLPFVIFGVFTAINIDNIPVWFRIVHQVLEEDDNYSAIPAESMSDSDLSEISEITDFEFLLR</sequence>
<dbReference type="AlphaFoldDB" id="A0A9Q0MQI5"/>
<protein>
    <submittedName>
        <fullName evidence="1">Uncharacterized protein</fullName>
    </submittedName>
</protein>